<dbReference type="Proteomes" id="UP001287445">
    <property type="component" value="Unassembled WGS sequence"/>
</dbReference>
<dbReference type="AlphaFoldDB" id="A0AAJ2R2L7"/>
<evidence type="ECO:0000313" key="1">
    <source>
        <dbReference type="EMBL" id="MDX4954082.1"/>
    </source>
</evidence>
<comment type="caution">
    <text evidence="1">The sequence shown here is derived from an EMBL/GenBank/DDBJ whole genome shotgun (WGS) entry which is preliminary data.</text>
</comment>
<gene>
    <name evidence="1" type="ORF">SGN30_11735</name>
</gene>
<accession>A0AAJ2R2L7</accession>
<proteinExistence type="predicted"/>
<dbReference type="RefSeq" id="WP_319073553.1">
    <property type="nucleotide sequence ID" value="NZ_JAWWMZ010000003.1"/>
</dbReference>
<sequence length="386" mass="42210">MPSTRSPISRASQAERFVAGLFEDAGWTIDTAPEGDDDRVDLSVHRGNQRYAVEIKSSQGRADRVVPLLAQAILQAQTLATQERGAAPLAVVYVDHVSPALLRQVMAFAERFAPHVAFGIVSEEGPNHFHGPGLDDLQESPRPRLLARHAPARPAPAINLFSDLNQWMLKVLLAPELPEGLLNAPRGRYCSGAELAAAAQVSAMSASRFLTQLGNENFLDRSSSHLRLVRRRELFSRWSAAATRPGAEIPARFLVRVPVALQMRELLDRAPGERCLGLFAAADALKLGHVSGVPPHVFVRKLPRSGFAASEDWDMLAAFPEGTPDIIVRQAPWPESIFRGATNHDGLLTADAIQVWLDVSSHPSRGKEQAELIYQEVLQPLIEEGL</sequence>
<evidence type="ECO:0000313" key="2">
    <source>
        <dbReference type="Proteomes" id="UP001287445"/>
    </source>
</evidence>
<protein>
    <submittedName>
        <fullName evidence="1">RpiR family transcriptional regulator</fullName>
    </submittedName>
</protein>
<organism evidence="1 2">
    <name type="scientific">Delftia acidovorans</name>
    <name type="common">Pseudomonas acidovorans</name>
    <name type="synonym">Comamonas acidovorans</name>
    <dbReference type="NCBI Taxonomy" id="80866"/>
    <lineage>
        <taxon>Bacteria</taxon>
        <taxon>Pseudomonadati</taxon>
        <taxon>Pseudomonadota</taxon>
        <taxon>Betaproteobacteria</taxon>
        <taxon>Burkholderiales</taxon>
        <taxon>Comamonadaceae</taxon>
        <taxon>Delftia</taxon>
    </lineage>
</organism>
<reference evidence="1" key="1">
    <citation type="submission" date="2023-11" db="EMBL/GenBank/DDBJ databases">
        <title>Identification and selenium tolerance of Delftia acidovorans R3-25.</title>
        <authorList>
            <person name="Zhang S."/>
            <person name="Liu Y."/>
            <person name="Guo Y."/>
        </authorList>
    </citation>
    <scope>NUCLEOTIDE SEQUENCE</scope>
    <source>
        <strain evidence="1">R3-25</strain>
    </source>
</reference>
<dbReference type="EMBL" id="JAWWMZ010000003">
    <property type="protein sequence ID" value="MDX4954082.1"/>
    <property type="molecule type" value="Genomic_DNA"/>
</dbReference>
<name>A0AAJ2R2L7_DELAC</name>